<feature type="domain" description="YgjP-like metallopeptidase" evidence="1">
    <location>
        <begin position="40"/>
        <end position="240"/>
    </location>
</feature>
<comment type="caution">
    <text evidence="2">The sequence shown here is derived from an EMBL/GenBank/DDBJ whole genome shotgun (WGS) entry which is preliminary data.</text>
</comment>
<dbReference type="Proteomes" id="UP001595456">
    <property type="component" value="Unassembled WGS sequence"/>
</dbReference>
<organism evidence="2 3">
    <name type="scientific">Alteraurantiacibacter palmitatis</name>
    <dbReference type="NCBI Taxonomy" id="2054628"/>
    <lineage>
        <taxon>Bacteria</taxon>
        <taxon>Pseudomonadati</taxon>
        <taxon>Pseudomonadota</taxon>
        <taxon>Alphaproteobacteria</taxon>
        <taxon>Sphingomonadales</taxon>
        <taxon>Erythrobacteraceae</taxon>
        <taxon>Alteraurantiacibacter</taxon>
    </lineage>
</organism>
<dbReference type="Pfam" id="PF01863">
    <property type="entry name" value="YgjP-like"/>
    <property type="match status" value="1"/>
</dbReference>
<reference evidence="3" key="1">
    <citation type="journal article" date="2019" name="Int. J. Syst. Evol. Microbiol.">
        <title>The Global Catalogue of Microorganisms (GCM) 10K type strain sequencing project: providing services to taxonomists for standard genome sequencing and annotation.</title>
        <authorList>
            <consortium name="The Broad Institute Genomics Platform"/>
            <consortium name="The Broad Institute Genome Sequencing Center for Infectious Disease"/>
            <person name="Wu L."/>
            <person name="Ma J."/>
        </authorList>
    </citation>
    <scope>NUCLEOTIDE SEQUENCE [LARGE SCALE GENOMIC DNA]</scope>
    <source>
        <strain evidence="3">KCTC 52607</strain>
    </source>
</reference>
<dbReference type="EMBL" id="JBHRST010000004">
    <property type="protein sequence ID" value="MFC3096872.1"/>
    <property type="molecule type" value="Genomic_DNA"/>
</dbReference>
<keyword evidence="3" id="KW-1185">Reference proteome</keyword>
<dbReference type="InterPro" id="IPR002725">
    <property type="entry name" value="YgjP-like_metallopeptidase"/>
</dbReference>
<dbReference type="RefSeq" id="WP_336925771.1">
    <property type="nucleotide sequence ID" value="NZ_JBANRO010000005.1"/>
</dbReference>
<protein>
    <submittedName>
        <fullName evidence="2">M48 family metallopeptidase</fullName>
    </submittedName>
</protein>
<dbReference type="InterPro" id="IPR053136">
    <property type="entry name" value="UTP_pyrophosphatase-like"/>
</dbReference>
<evidence type="ECO:0000313" key="3">
    <source>
        <dbReference type="Proteomes" id="UP001595456"/>
    </source>
</evidence>
<sequence>MIGWLRGESGQAAADPVLDLPAGPLPIAIRRHPRATRLTMRLAPDGSELRMTIPRWGRTADALAFARSRADWVEAQLARVPPALEIAPGTAFPYRGCRVVIDWQKSAPRSPLVDGSALVIGGPPDNLAPRIRRWLEGEALAHLADDLAHYCARARQAVPDLRLSRAQRRWGSCSSGRGMTARRCIRINWRLIMAPDTVRRSVVAHEVAHLAHFDHSPAFYAMLDSLFDGDLASADRWLKREGRGLYAPFG</sequence>
<proteinExistence type="predicted"/>
<evidence type="ECO:0000259" key="1">
    <source>
        <dbReference type="Pfam" id="PF01863"/>
    </source>
</evidence>
<dbReference type="CDD" id="cd07344">
    <property type="entry name" value="M48_yhfN_like"/>
    <property type="match status" value="1"/>
</dbReference>
<dbReference type="PANTHER" id="PTHR30399:SF1">
    <property type="entry name" value="UTP PYROPHOSPHATASE"/>
    <property type="match status" value="1"/>
</dbReference>
<evidence type="ECO:0000313" key="2">
    <source>
        <dbReference type="EMBL" id="MFC3096872.1"/>
    </source>
</evidence>
<accession>A0ABV7E5I7</accession>
<gene>
    <name evidence="2" type="ORF">ACFODU_03550</name>
</gene>
<dbReference type="Gene3D" id="3.30.2010.10">
    <property type="entry name" value="Metalloproteases ('zincins'), catalytic domain"/>
    <property type="match status" value="1"/>
</dbReference>
<dbReference type="PANTHER" id="PTHR30399">
    <property type="entry name" value="UNCHARACTERIZED PROTEIN YGJP"/>
    <property type="match status" value="1"/>
</dbReference>
<name>A0ABV7E5I7_9SPHN</name>